<organism evidence="2 3">
    <name type="scientific">Candidatus Eubacterium faecipullorum</name>
    <dbReference type="NCBI Taxonomy" id="2838571"/>
    <lineage>
        <taxon>Bacteria</taxon>
        <taxon>Bacillati</taxon>
        <taxon>Bacillota</taxon>
        <taxon>Clostridia</taxon>
        <taxon>Eubacteriales</taxon>
        <taxon>Eubacteriaceae</taxon>
        <taxon>Eubacterium</taxon>
    </lineage>
</organism>
<reference evidence="2" key="1">
    <citation type="journal article" date="2021" name="PeerJ">
        <title>Extensive microbial diversity within the chicken gut microbiome revealed by metagenomics and culture.</title>
        <authorList>
            <person name="Gilroy R."/>
            <person name="Ravi A."/>
            <person name="Getino M."/>
            <person name="Pursley I."/>
            <person name="Horton D.L."/>
            <person name="Alikhan N.F."/>
            <person name="Baker D."/>
            <person name="Gharbi K."/>
            <person name="Hall N."/>
            <person name="Watson M."/>
            <person name="Adriaenssens E.M."/>
            <person name="Foster-Nyarko E."/>
            <person name="Jarju S."/>
            <person name="Secka A."/>
            <person name="Antonio M."/>
            <person name="Oren A."/>
            <person name="Chaudhuri R.R."/>
            <person name="La Ragione R."/>
            <person name="Hildebrand F."/>
            <person name="Pallen M.J."/>
        </authorList>
    </citation>
    <scope>NUCLEOTIDE SEQUENCE</scope>
    <source>
        <strain evidence="2">421</strain>
    </source>
</reference>
<keyword evidence="1" id="KW-0472">Membrane</keyword>
<proteinExistence type="predicted"/>
<evidence type="ECO:0000313" key="3">
    <source>
        <dbReference type="Proteomes" id="UP000824205"/>
    </source>
</evidence>
<sequence>MDDWDLYVLNNKLNGIKAEHEKINYNLESLKNQRYSSSPRDRIFSAKTKGKIILGIVIGALVIDVLVYVGIFILSIIYKF</sequence>
<evidence type="ECO:0000313" key="2">
    <source>
        <dbReference type="EMBL" id="HIW85553.1"/>
    </source>
</evidence>
<dbReference type="AlphaFoldDB" id="A0A9D1REF9"/>
<gene>
    <name evidence="2" type="ORF">IAA48_03570</name>
</gene>
<keyword evidence="1" id="KW-0812">Transmembrane</keyword>
<reference evidence="2" key="2">
    <citation type="submission" date="2021-04" db="EMBL/GenBank/DDBJ databases">
        <authorList>
            <person name="Gilroy R."/>
        </authorList>
    </citation>
    <scope>NUCLEOTIDE SEQUENCE</scope>
    <source>
        <strain evidence="2">421</strain>
    </source>
</reference>
<evidence type="ECO:0000256" key="1">
    <source>
        <dbReference type="SAM" id="Phobius"/>
    </source>
</evidence>
<feature type="transmembrane region" description="Helical" evidence="1">
    <location>
        <begin position="52"/>
        <end position="78"/>
    </location>
</feature>
<dbReference type="EMBL" id="DXGE01000015">
    <property type="protein sequence ID" value="HIW85553.1"/>
    <property type="molecule type" value="Genomic_DNA"/>
</dbReference>
<name>A0A9D1REF9_9FIRM</name>
<keyword evidence="1" id="KW-1133">Transmembrane helix</keyword>
<accession>A0A9D1REF9</accession>
<protein>
    <submittedName>
        <fullName evidence="2">Uncharacterized protein</fullName>
    </submittedName>
</protein>
<dbReference type="Proteomes" id="UP000824205">
    <property type="component" value="Unassembled WGS sequence"/>
</dbReference>
<comment type="caution">
    <text evidence="2">The sequence shown here is derived from an EMBL/GenBank/DDBJ whole genome shotgun (WGS) entry which is preliminary data.</text>
</comment>